<evidence type="ECO:0000313" key="2">
    <source>
        <dbReference type="EMBL" id="KND89962.1"/>
    </source>
</evidence>
<keyword evidence="3" id="KW-1185">Reference proteome</keyword>
<proteinExistence type="predicted"/>
<organism evidence="2 3">
    <name type="scientific">Tolypocladium ophioglossoides (strain CBS 100239)</name>
    <name type="common">Snaketongue truffleclub</name>
    <name type="synonym">Elaphocordyceps ophioglossoides</name>
    <dbReference type="NCBI Taxonomy" id="1163406"/>
    <lineage>
        <taxon>Eukaryota</taxon>
        <taxon>Fungi</taxon>
        <taxon>Dikarya</taxon>
        <taxon>Ascomycota</taxon>
        <taxon>Pezizomycotina</taxon>
        <taxon>Sordariomycetes</taxon>
        <taxon>Hypocreomycetidae</taxon>
        <taxon>Hypocreales</taxon>
        <taxon>Ophiocordycipitaceae</taxon>
        <taxon>Tolypocladium</taxon>
    </lineage>
</organism>
<dbReference type="EMBL" id="LFRF01000015">
    <property type="protein sequence ID" value="KND89962.1"/>
    <property type="molecule type" value="Genomic_DNA"/>
</dbReference>
<keyword evidence="1" id="KW-0472">Membrane</keyword>
<feature type="transmembrane region" description="Helical" evidence="1">
    <location>
        <begin position="122"/>
        <end position="144"/>
    </location>
</feature>
<feature type="transmembrane region" description="Helical" evidence="1">
    <location>
        <begin position="79"/>
        <end position="101"/>
    </location>
</feature>
<feature type="transmembrane region" description="Helical" evidence="1">
    <location>
        <begin position="6"/>
        <end position="29"/>
    </location>
</feature>
<dbReference type="AlphaFoldDB" id="A0A0L0N7C7"/>
<keyword evidence="1" id="KW-0812">Transmembrane</keyword>
<comment type="caution">
    <text evidence="2">The sequence shown here is derived from an EMBL/GenBank/DDBJ whole genome shotgun (WGS) entry which is preliminary data.</text>
</comment>
<protein>
    <submittedName>
        <fullName evidence="2">Uncharacterized protein</fullName>
    </submittedName>
</protein>
<sequence>MDASTSKSFLIAVGVISGVHLLATLASILRKSSRYGGGLRFLAVVPFAIYGGIAVQGAFKQRYDAHGPLSRQGPVWLGQAMHGVVGIALVLWALVGGVVFQRSKKGHAPFAFRWEDGRRSSAGFYLAVVDACYFVCVAIALGVASAFTPWHFDQCGGYDVYDAWPVTEAGRAGECRRMQTMQILAVLFALILPLLAPPSAVRAQLFFVARALRLRRRSARRDAAAWHDLEKAALHDAGRDEKASLVAVFREDAIAASLANHLHFDDVANVSRTSRTMRRAVLHPAPGRGEQRFDMLCESACMAGAEKSECWACARLLCDDCKVDRHWLTRPRTEDHLAHCYALCTKCYMVRPGARPAPFSATWNPRDLAVQHSACASATADAPLAPLGVPVAVCPSCARLDDAAVVRVREGREEADMRLALGRRVRCKRCERALPRGRKRWWICGRGLHECHWAGHEAM</sequence>
<gene>
    <name evidence="2" type="ORF">TOPH_05341</name>
</gene>
<feature type="transmembrane region" description="Helical" evidence="1">
    <location>
        <begin position="183"/>
        <end position="212"/>
    </location>
</feature>
<accession>A0A0L0N7C7</accession>
<keyword evidence="1" id="KW-1133">Transmembrane helix</keyword>
<reference evidence="2 3" key="1">
    <citation type="journal article" date="2015" name="BMC Genomics">
        <title>The genome of the truffle-parasite Tolypocladium ophioglossoides and the evolution of antifungal peptaibiotics.</title>
        <authorList>
            <person name="Quandt C.A."/>
            <person name="Bushley K.E."/>
            <person name="Spatafora J.W."/>
        </authorList>
    </citation>
    <scope>NUCLEOTIDE SEQUENCE [LARGE SCALE GENOMIC DNA]</scope>
    <source>
        <strain evidence="2 3">CBS 100239</strain>
    </source>
</reference>
<evidence type="ECO:0000313" key="3">
    <source>
        <dbReference type="Proteomes" id="UP000036947"/>
    </source>
</evidence>
<name>A0A0L0N7C7_TOLOC</name>
<evidence type="ECO:0000256" key="1">
    <source>
        <dbReference type="SAM" id="Phobius"/>
    </source>
</evidence>
<dbReference type="Proteomes" id="UP000036947">
    <property type="component" value="Unassembled WGS sequence"/>
</dbReference>
<dbReference type="OrthoDB" id="4926934at2759"/>
<feature type="transmembrane region" description="Helical" evidence="1">
    <location>
        <begin position="41"/>
        <end position="59"/>
    </location>
</feature>